<proteinExistence type="inferred from homology"/>
<keyword evidence="16" id="KW-1185">Reference proteome</keyword>
<dbReference type="SUPFAM" id="SSF47323">
    <property type="entry name" value="Anticodon-binding domain of a subclass of class I aminoacyl-tRNA synthetases"/>
    <property type="match status" value="1"/>
</dbReference>
<dbReference type="CDD" id="cd00672">
    <property type="entry name" value="CysRS_core"/>
    <property type="match status" value="1"/>
</dbReference>
<dbReference type="InterPro" id="IPR024909">
    <property type="entry name" value="Cys-tRNA/MSH_ligase"/>
</dbReference>
<dbReference type="Pfam" id="PF12014">
    <property type="entry name" value="Cyclin_D1_bind"/>
    <property type="match status" value="1"/>
</dbReference>
<evidence type="ECO:0000256" key="13">
    <source>
        <dbReference type="SAM" id="MobiDB-lite"/>
    </source>
</evidence>
<dbReference type="AlphaFoldDB" id="A0AAD2FS18"/>
<feature type="region of interest" description="Disordered" evidence="13">
    <location>
        <begin position="1"/>
        <end position="31"/>
    </location>
</feature>
<sequence>MVAAPPDGFEELPENRMDRQFGKGKVDGAEKKGTFLNGDELHQLRHQVMAMRLELQEARRTGTELLIRELEKSIRNAQQLDAEWIWAVENERQVKAEEKGRFHEAEKHRKLAMEARNALPQFGLEGLWVGKYGEEQGYEMINVTYARDVLVATKVTGSKNVPKGQVTFEVDLNPRAEREILEPIKLGESAARQWGSKYLQRFLGKGQISAAGFEDSQFVQGNLILVNEYFSFAWLPIGHQVFFGRPTPGLVLKLLKDDQNQSDERQFLEKCWDETHHIDDHREVQSPSNGFRRAFSAKSNSENHVTIYNSLSKEIERIPESSKAIAWYTCGPTTYAPAHLGHARTYVCIDIMRRVLEAHVSKPPLFTMNITDIDDKILKAAKDNGESPLDLARRYEREFWEDMDSLNCLRPHVVARVTERVESDIVPYIETLLGKGMAYETEDGVYFDVKNFSLNTFSKYGKLSPHATTEQAAEIEVCDANLKRDQRDFVLWKKLKSTDSVCWEAPWGKGRPGWHIECSAIIESIQQQFEDTHHFSVHAGGVDLKFPHHTNEIAQAEAYRDGEWINHWVHTGHLHIDGLKMSKSLKNFISIRDFLGKYDVSSSVESPGDDFRLWCLGLSGPYRAPATFSESRLYEARNIRQKILRFLYGGEAWLAASNGDVKLWNDNDFEIHMLSLGAKRTCTLALQNDFDGSEFLTELMRVIEAGNIYFTNRPNGPTEVVRTALGNVRELLRLVGFSNKTTDAGLGHENRRASLENSNNHQDADMLVSLRSRMRKIALDQTSRDQVSNDLLELCDELRNSMLDQGVEILDSQHGESDGWRPCLPKSVKKQTMQSGSSNKGQQVELHTVPLGDLFKAGIYEGQYSQFDANGVPTHNADGSKVSTRLMKKLLKKREIHTKRLAQKIKEK</sequence>
<evidence type="ECO:0000256" key="9">
    <source>
        <dbReference type="ARBA" id="ARBA00022917"/>
    </source>
</evidence>
<dbReference type="NCBIfam" id="TIGR00435">
    <property type="entry name" value="cysS"/>
    <property type="match status" value="1"/>
</dbReference>
<dbReference type="Pfam" id="PF01406">
    <property type="entry name" value="tRNA-synt_1e"/>
    <property type="match status" value="1"/>
</dbReference>
<keyword evidence="6" id="KW-0547">Nucleotide-binding</keyword>
<keyword evidence="9" id="KW-0648">Protein biosynthesis</keyword>
<evidence type="ECO:0000256" key="2">
    <source>
        <dbReference type="ARBA" id="ARBA00005594"/>
    </source>
</evidence>
<evidence type="ECO:0000259" key="14">
    <source>
        <dbReference type="Pfam" id="PF01406"/>
    </source>
</evidence>
<accession>A0AAD2FS18</accession>
<evidence type="ECO:0000256" key="3">
    <source>
        <dbReference type="ARBA" id="ARBA00012832"/>
    </source>
</evidence>
<protein>
    <recommendedName>
        <fullName evidence="3">cysteine--tRNA ligase</fullName>
        <ecNumber evidence="3">6.1.1.16</ecNumber>
    </recommendedName>
    <alternativeName>
        <fullName evidence="11">Cysteinyl-tRNA synthetase</fullName>
    </alternativeName>
</protein>
<dbReference type="PANTHER" id="PTHR10890">
    <property type="entry name" value="CYSTEINYL-TRNA SYNTHETASE"/>
    <property type="match status" value="1"/>
</dbReference>
<dbReference type="EMBL" id="CAKOGP040001762">
    <property type="protein sequence ID" value="CAJ1950330.1"/>
    <property type="molecule type" value="Genomic_DNA"/>
</dbReference>
<dbReference type="Proteomes" id="UP001295423">
    <property type="component" value="Unassembled WGS sequence"/>
</dbReference>
<evidence type="ECO:0000256" key="5">
    <source>
        <dbReference type="ARBA" id="ARBA00022723"/>
    </source>
</evidence>
<comment type="caution">
    <text evidence="15">The sequence shown here is derived from an EMBL/GenBank/DDBJ whole genome shotgun (WGS) entry which is preliminary data.</text>
</comment>
<dbReference type="HAMAP" id="MF_00041">
    <property type="entry name" value="Cys_tRNA_synth"/>
    <property type="match status" value="1"/>
</dbReference>
<gene>
    <name evidence="15" type="ORF">CYCCA115_LOCUS12535</name>
</gene>
<dbReference type="PRINTS" id="PR00983">
    <property type="entry name" value="TRNASYNTHCYS"/>
</dbReference>
<dbReference type="GO" id="GO:0005524">
    <property type="term" value="F:ATP binding"/>
    <property type="evidence" value="ECO:0007669"/>
    <property type="project" value="UniProtKB-KW"/>
</dbReference>
<dbReference type="InterPro" id="IPR015803">
    <property type="entry name" value="Cys-tRNA-ligase"/>
</dbReference>
<evidence type="ECO:0000256" key="11">
    <source>
        <dbReference type="ARBA" id="ARBA00031499"/>
    </source>
</evidence>
<reference evidence="15" key="1">
    <citation type="submission" date="2023-08" db="EMBL/GenBank/DDBJ databases">
        <authorList>
            <person name="Audoor S."/>
            <person name="Bilcke G."/>
        </authorList>
    </citation>
    <scope>NUCLEOTIDE SEQUENCE</scope>
</reference>
<evidence type="ECO:0000256" key="7">
    <source>
        <dbReference type="ARBA" id="ARBA00022833"/>
    </source>
</evidence>
<evidence type="ECO:0000256" key="6">
    <source>
        <dbReference type="ARBA" id="ARBA00022741"/>
    </source>
</evidence>
<evidence type="ECO:0000313" key="16">
    <source>
        <dbReference type="Proteomes" id="UP001295423"/>
    </source>
</evidence>
<feature type="coiled-coil region" evidence="12">
    <location>
        <begin position="41"/>
        <end position="83"/>
    </location>
</feature>
<comment type="cofactor">
    <cofactor evidence="1">
        <name>Zn(2+)</name>
        <dbReference type="ChEBI" id="CHEBI:29105"/>
    </cofactor>
</comment>
<keyword evidence="8" id="KW-0067">ATP-binding</keyword>
<evidence type="ECO:0000313" key="15">
    <source>
        <dbReference type="EMBL" id="CAJ1950330.1"/>
    </source>
</evidence>
<dbReference type="Gene3D" id="3.40.50.620">
    <property type="entry name" value="HUPs"/>
    <property type="match status" value="1"/>
</dbReference>
<dbReference type="SUPFAM" id="SSF52374">
    <property type="entry name" value="Nucleotidylyl transferase"/>
    <property type="match status" value="1"/>
</dbReference>
<organism evidence="15 16">
    <name type="scientific">Cylindrotheca closterium</name>
    <dbReference type="NCBI Taxonomy" id="2856"/>
    <lineage>
        <taxon>Eukaryota</taxon>
        <taxon>Sar</taxon>
        <taxon>Stramenopiles</taxon>
        <taxon>Ochrophyta</taxon>
        <taxon>Bacillariophyta</taxon>
        <taxon>Bacillariophyceae</taxon>
        <taxon>Bacillariophycidae</taxon>
        <taxon>Bacillariales</taxon>
        <taxon>Bacillariaceae</taxon>
        <taxon>Cylindrotheca</taxon>
    </lineage>
</organism>
<keyword evidence="12" id="KW-0175">Coiled coil</keyword>
<keyword evidence="4" id="KW-0436">Ligase</keyword>
<dbReference type="EC" id="6.1.1.16" evidence="3"/>
<dbReference type="GO" id="GO:0005737">
    <property type="term" value="C:cytoplasm"/>
    <property type="evidence" value="ECO:0007669"/>
    <property type="project" value="TreeGrafter"/>
</dbReference>
<feature type="domain" description="tRNA synthetases class I catalytic" evidence="14">
    <location>
        <begin position="321"/>
        <end position="601"/>
    </location>
</feature>
<dbReference type="GO" id="GO:0046872">
    <property type="term" value="F:metal ion binding"/>
    <property type="evidence" value="ECO:0007669"/>
    <property type="project" value="UniProtKB-KW"/>
</dbReference>
<keyword evidence="10" id="KW-0030">Aminoacyl-tRNA synthetase</keyword>
<keyword evidence="5" id="KW-0479">Metal-binding</keyword>
<dbReference type="PANTHER" id="PTHR10890:SF27">
    <property type="entry name" value="CYSTEINE--TRNA LIGASE, MITOCHONDRIAL-RELATED"/>
    <property type="match status" value="1"/>
</dbReference>
<evidence type="ECO:0000256" key="8">
    <source>
        <dbReference type="ARBA" id="ARBA00022840"/>
    </source>
</evidence>
<dbReference type="GO" id="GO:0006423">
    <property type="term" value="P:cysteinyl-tRNA aminoacylation"/>
    <property type="evidence" value="ECO:0007669"/>
    <property type="project" value="InterPro"/>
</dbReference>
<keyword evidence="7" id="KW-0862">Zinc</keyword>
<feature type="compositionally biased region" description="Basic and acidic residues" evidence="13">
    <location>
        <begin position="13"/>
        <end position="31"/>
    </location>
</feature>
<comment type="similarity">
    <text evidence="2">Belongs to the class-I aminoacyl-tRNA synthetase family.</text>
</comment>
<evidence type="ECO:0000256" key="4">
    <source>
        <dbReference type="ARBA" id="ARBA00022598"/>
    </source>
</evidence>
<evidence type="ECO:0000256" key="12">
    <source>
        <dbReference type="SAM" id="Coils"/>
    </source>
</evidence>
<dbReference type="InterPro" id="IPR014729">
    <property type="entry name" value="Rossmann-like_a/b/a_fold"/>
</dbReference>
<dbReference type="InterPro" id="IPR032678">
    <property type="entry name" value="tRNA-synt_1_cat_dom"/>
</dbReference>
<name>A0AAD2FS18_9STRA</name>
<evidence type="ECO:0000256" key="1">
    <source>
        <dbReference type="ARBA" id="ARBA00001947"/>
    </source>
</evidence>
<dbReference type="InterPro" id="IPR009080">
    <property type="entry name" value="tRNAsynth_Ia_anticodon-bd"/>
</dbReference>
<dbReference type="GO" id="GO:0004817">
    <property type="term" value="F:cysteine-tRNA ligase activity"/>
    <property type="evidence" value="ECO:0007669"/>
    <property type="project" value="UniProtKB-EC"/>
</dbReference>
<evidence type="ECO:0000256" key="10">
    <source>
        <dbReference type="ARBA" id="ARBA00023146"/>
    </source>
</evidence>